<dbReference type="PANTHER" id="PTHR34874:SF1">
    <property type="entry name" value="PROTEIN YCHN"/>
    <property type="match status" value="1"/>
</dbReference>
<dbReference type="Pfam" id="PF02635">
    <property type="entry name" value="DsrE"/>
    <property type="match status" value="1"/>
</dbReference>
<organism evidence="1">
    <name type="scientific">marine sediment metagenome</name>
    <dbReference type="NCBI Taxonomy" id="412755"/>
    <lineage>
        <taxon>unclassified sequences</taxon>
        <taxon>metagenomes</taxon>
        <taxon>ecological metagenomes</taxon>
    </lineage>
</organism>
<reference evidence="1" key="1">
    <citation type="journal article" date="2015" name="Nature">
        <title>Complex archaea that bridge the gap between prokaryotes and eukaryotes.</title>
        <authorList>
            <person name="Spang A."/>
            <person name="Saw J.H."/>
            <person name="Jorgensen S.L."/>
            <person name="Zaremba-Niedzwiedzka K."/>
            <person name="Martijn J."/>
            <person name="Lind A.E."/>
            <person name="van Eijk R."/>
            <person name="Schleper C."/>
            <person name="Guy L."/>
            <person name="Ettema T.J."/>
        </authorList>
    </citation>
    <scope>NUCLEOTIDE SEQUENCE</scope>
</reference>
<proteinExistence type="predicted"/>
<dbReference type="Gene3D" id="3.40.1260.10">
    <property type="entry name" value="DsrEFH-like"/>
    <property type="match status" value="1"/>
</dbReference>
<dbReference type="InterPro" id="IPR003787">
    <property type="entry name" value="Sulphur_relay_DsrE/F-like"/>
</dbReference>
<accession>A0A0F9FN40</accession>
<dbReference type="EMBL" id="LAZR01023027">
    <property type="protein sequence ID" value="KKL79911.1"/>
    <property type="molecule type" value="Genomic_DNA"/>
</dbReference>
<name>A0A0F9FN40_9ZZZZ</name>
<dbReference type="SUPFAM" id="SSF75169">
    <property type="entry name" value="DsrEFH-like"/>
    <property type="match status" value="1"/>
</dbReference>
<gene>
    <name evidence="1" type="ORF">LCGC14_2010090</name>
</gene>
<comment type="caution">
    <text evidence="1">The sequence shown here is derived from an EMBL/GenBank/DDBJ whole genome shotgun (WGS) entry which is preliminary data.</text>
</comment>
<evidence type="ECO:0000313" key="1">
    <source>
        <dbReference type="EMBL" id="KKL79911.1"/>
    </source>
</evidence>
<dbReference type="PANTHER" id="PTHR34874">
    <property type="entry name" value="PROTEIN YCHN"/>
    <property type="match status" value="1"/>
</dbReference>
<protein>
    <submittedName>
        <fullName evidence="1">Uncharacterized protein</fullName>
    </submittedName>
</protein>
<dbReference type="InterPro" id="IPR027396">
    <property type="entry name" value="DsrEFH-like"/>
</dbReference>
<dbReference type="GO" id="GO:0005829">
    <property type="term" value="C:cytosol"/>
    <property type="evidence" value="ECO:0007669"/>
    <property type="project" value="TreeGrafter"/>
</dbReference>
<sequence>MKSLLISLNDLPYKTDKAYNALRAADVAQKNGTKVVFFLMGDSIYVARKNQQPPPDFPNLENMVVDLIRDGVDFKLCTTCVNARGFEPKEGEISSCFVGSKKDGMIPADLIEGTEMSTMPEFVTLVSESEKVLSF</sequence>
<dbReference type="AlphaFoldDB" id="A0A0F9FN40"/>